<sequence length="286" mass="32144">MKPDASGDAAHLIAFVVDVAKDITAAPDRLDVIFAAARERQFLSELADEDVDYLQLGLVHPAVQVVEEHFLGQRRALAQRKQLEHLIFLAGQMHAHAVDLDRLGVEIDRELAGLDHALAVALRAADDRMDARDQFVAVERLGDIIVGAEAERAHLRIHFGNARQDQHRRLHLRGAQLFQHVIAVHVGQVQVEQDDIVIIELAEIEAFLAQIGRIDVEALGGEHRVDRFGGRRLVLDQQYAHWAPLFPTIIPRTDRMTIKDVTDQPPLQDCRNINHESNEGKRLILI</sequence>
<gene>
    <name evidence="1" type="ORF">SPPYR_0288</name>
</gene>
<proteinExistence type="predicted"/>
<accession>A0A1Y5PN24</accession>
<dbReference type="AlphaFoldDB" id="A0A1Y5PN24"/>
<evidence type="ECO:0000313" key="1">
    <source>
        <dbReference type="EMBL" id="SBV31408.1"/>
    </source>
</evidence>
<reference evidence="1" key="1">
    <citation type="submission" date="2016-03" db="EMBL/GenBank/DDBJ databases">
        <authorList>
            <person name="Ploux O."/>
        </authorList>
    </citation>
    <scope>NUCLEOTIDE SEQUENCE</scope>
    <source>
        <strain evidence="1">UC10</strain>
    </source>
</reference>
<dbReference type="EMBL" id="LT598653">
    <property type="protein sequence ID" value="SBV31408.1"/>
    <property type="molecule type" value="Genomic_DNA"/>
</dbReference>
<protein>
    <submittedName>
        <fullName evidence="1">Uncharacterized protein</fullName>
    </submittedName>
</protein>
<organism evidence="1">
    <name type="scientific">uncultured Sphingopyxis sp</name>
    <dbReference type="NCBI Taxonomy" id="310581"/>
    <lineage>
        <taxon>Bacteria</taxon>
        <taxon>Pseudomonadati</taxon>
        <taxon>Pseudomonadota</taxon>
        <taxon>Alphaproteobacteria</taxon>
        <taxon>Sphingomonadales</taxon>
        <taxon>Sphingomonadaceae</taxon>
        <taxon>Sphingopyxis</taxon>
        <taxon>environmental samples</taxon>
    </lineage>
</organism>
<dbReference type="KEGG" id="sphu:SPPYR_0288"/>
<name>A0A1Y5PN24_9SPHN</name>